<evidence type="ECO:0000313" key="1">
    <source>
        <dbReference type="EMBL" id="PBK71060.1"/>
    </source>
</evidence>
<dbReference type="EMBL" id="KZ293424">
    <property type="protein sequence ID" value="PBK71060.1"/>
    <property type="molecule type" value="Genomic_DNA"/>
</dbReference>
<organism evidence="1 2">
    <name type="scientific">Armillaria solidipes</name>
    <dbReference type="NCBI Taxonomy" id="1076256"/>
    <lineage>
        <taxon>Eukaryota</taxon>
        <taxon>Fungi</taxon>
        <taxon>Dikarya</taxon>
        <taxon>Basidiomycota</taxon>
        <taxon>Agaricomycotina</taxon>
        <taxon>Agaricomycetes</taxon>
        <taxon>Agaricomycetidae</taxon>
        <taxon>Agaricales</taxon>
        <taxon>Marasmiineae</taxon>
        <taxon>Physalacriaceae</taxon>
        <taxon>Armillaria</taxon>
    </lineage>
</organism>
<name>A0A2H3BN18_9AGAR</name>
<gene>
    <name evidence="1" type="ORF">ARMSODRAFT_61650</name>
</gene>
<reference evidence="2" key="1">
    <citation type="journal article" date="2017" name="Nat. Ecol. Evol.">
        <title>Genome expansion and lineage-specific genetic innovations in the forest pathogenic fungi Armillaria.</title>
        <authorList>
            <person name="Sipos G."/>
            <person name="Prasanna A.N."/>
            <person name="Walter M.C."/>
            <person name="O'Connor E."/>
            <person name="Balint B."/>
            <person name="Krizsan K."/>
            <person name="Kiss B."/>
            <person name="Hess J."/>
            <person name="Varga T."/>
            <person name="Slot J."/>
            <person name="Riley R."/>
            <person name="Boka B."/>
            <person name="Rigling D."/>
            <person name="Barry K."/>
            <person name="Lee J."/>
            <person name="Mihaltcheva S."/>
            <person name="LaButti K."/>
            <person name="Lipzen A."/>
            <person name="Waldron R."/>
            <person name="Moloney N.M."/>
            <person name="Sperisen C."/>
            <person name="Kredics L."/>
            <person name="Vagvoelgyi C."/>
            <person name="Patrignani A."/>
            <person name="Fitzpatrick D."/>
            <person name="Nagy I."/>
            <person name="Doyle S."/>
            <person name="Anderson J.B."/>
            <person name="Grigoriev I.V."/>
            <person name="Gueldener U."/>
            <person name="Muensterkoetter M."/>
            <person name="Nagy L.G."/>
        </authorList>
    </citation>
    <scope>NUCLEOTIDE SEQUENCE [LARGE SCALE GENOMIC DNA]</scope>
    <source>
        <strain evidence="2">28-4</strain>
    </source>
</reference>
<accession>A0A2H3BN18</accession>
<protein>
    <submittedName>
        <fullName evidence="1">Uncharacterized protein</fullName>
    </submittedName>
</protein>
<keyword evidence="2" id="KW-1185">Reference proteome</keyword>
<evidence type="ECO:0000313" key="2">
    <source>
        <dbReference type="Proteomes" id="UP000218334"/>
    </source>
</evidence>
<proteinExistence type="predicted"/>
<dbReference type="Proteomes" id="UP000218334">
    <property type="component" value="Unassembled WGS sequence"/>
</dbReference>
<sequence>MDMARCPLLENRRCLPATPDLHNVETYWGKNTDPLSEHTSVQEKGSMKRTTEIIDFNPERVALELRLDFQGKLVWPVHLVQAAEWEDPRTPCIITYKGAYPATLTAEKYKAAGTPEPVFLCLVPRLSVRRQRGHGILQICIKRLRSHASGIKNAMHGPSESRIPHPLEAIDFPVAQSIYAC</sequence>
<dbReference type="AlphaFoldDB" id="A0A2H3BN18"/>